<dbReference type="AlphaFoldDB" id="A0A1U7NQ22"/>
<dbReference type="InterPro" id="IPR052712">
    <property type="entry name" value="Acid_resist_chaperone_HdeD"/>
</dbReference>
<keyword evidence="1" id="KW-0812">Transmembrane</keyword>
<feature type="transmembrane region" description="Helical" evidence="1">
    <location>
        <begin position="93"/>
        <end position="112"/>
    </location>
</feature>
<keyword evidence="3" id="KW-1185">Reference proteome</keyword>
<feature type="transmembrane region" description="Helical" evidence="1">
    <location>
        <begin position="149"/>
        <end position="174"/>
    </location>
</feature>
<dbReference type="InterPro" id="IPR005325">
    <property type="entry name" value="DUF308_memb"/>
</dbReference>
<dbReference type="Proteomes" id="UP000186705">
    <property type="component" value="Unassembled WGS sequence"/>
</dbReference>
<keyword evidence="1" id="KW-1133">Transmembrane helix</keyword>
<dbReference type="PANTHER" id="PTHR34989">
    <property type="entry name" value="PROTEIN HDED"/>
    <property type="match status" value="1"/>
</dbReference>
<dbReference type="RefSeq" id="WP_076340701.1">
    <property type="nucleotide sequence ID" value="NZ_CAMRDH010000010.1"/>
</dbReference>
<dbReference type="EMBL" id="MPKA01000044">
    <property type="protein sequence ID" value="OLU47728.1"/>
    <property type="molecule type" value="Genomic_DNA"/>
</dbReference>
<protein>
    <recommendedName>
        <fullName evidence="4">DUF308 domain-containing protein</fullName>
    </recommendedName>
</protein>
<feature type="transmembrane region" description="Helical" evidence="1">
    <location>
        <begin position="124"/>
        <end position="143"/>
    </location>
</feature>
<feature type="transmembrane region" description="Helical" evidence="1">
    <location>
        <begin position="12"/>
        <end position="32"/>
    </location>
</feature>
<proteinExistence type="predicted"/>
<dbReference type="GeneID" id="78274815"/>
<evidence type="ECO:0000313" key="2">
    <source>
        <dbReference type="EMBL" id="OLU47728.1"/>
    </source>
</evidence>
<organism evidence="2 3">
    <name type="scientific">Dubosiella newyorkensis</name>
    <dbReference type="NCBI Taxonomy" id="1862672"/>
    <lineage>
        <taxon>Bacteria</taxon>
        <taxon>Bacillati</taxon>
        <taxon>Bacillota</taxon>
        <taxon>Erysipelotrichia</taxon>
        <taxon>Erysipelotrichales</taxon>
        <taxon>Erysipelotrichaceae</taxon>
        <taxon>Dubosiella</taxon>
    </lineage>
</organism>
<accession>A0A1U7NQ22</accession>
<comment type="caution">
    <text evidence="2">The sequence shown here is derived from an EMBL/GenBank/DDBJ whole genome shotgun (WGS) entry which is preliminary data.</text>
</comment>
<sequence>MTGLGTGTKILYIVLGIISCIAGVWLFMYPGLTEGTLGLVMGCMMIGYGVAAILSYFAEGDFKQFFRFNLILGIVLIVFGIVLLMNIHGMMNFLGMLVGAFLVIDAALRIWLSFSVKSAGISSWWLMLVLGILMAIVGCYFLFNPGMSGYLLTVLIGAMFISQGAMDISVGLFAM</sequence>
<dbReference type="OrthoDB" id="1655577at2"/>
<evidence type="ECO:0008006" key="4">
    <source>
        <dbReference type="Google" id="ProtNLM"/>
    </source>
</evidence>
<dbReference type="PANTHER" id="PTHR34989:SF1">
    <property type="entry name" value="PROTEIN HDED"/>
    <property type="match status" value="1"/>
</dbReference>
<feature type="transmembrane region" description="Helical" evidence="1">
    <location>
        <begin position="38"/>
        <end position="58"/>
    </location>
</feature>
<reference evidence="2 3" key="1">
    <citation type="submission" date="2016-11" db="EMBL/GenBank/DDBJ databases">
        <title>Description of two novel members of the family Erysipelotrichaceae: Ileibacterium lipovorans gen. nov., sp. nov. and Dubosiella newyorkensis, gen. nov., sp. nov.</title>
        <authorList>
            <person name="Cox L.M."/>
            <person name="Sohn J."/>
            <person name="Tyrrell K.L."/>
            <person name="Citron D.M."/>
            <person name="Lawson P.A."/>
            <person name="Patel N.B."/>
            <person name="Iizumi T."/>
            <person name="Perez-Perez G.I."/>
            <person name="Goldstein E.J."/>
            <person name="Blaser M.J."/>
        </authorList>
    </citation>
    <scope>NUCLEOTIDE SEQUENCE [LARGE SCALE GENOMIC DNA]</scope>
    <source>
        <strain evidence="2 3">NYU-BL-A4</strain>
    </source>
</reference>
<evidence type="ECO:0000313" key="3">
    <source>
        <dbReference type="Proteomes" id="UP000186705"/>
    </source>
</evidence>
<keyword evidence="1" id="KW-0472">Membrane</keyword>
<evidence type="ECO:0000256" key="1">
    <source>
        <dbReference type="SAM" id="Phobius"/>
    </source>
</evidence>
<name>A0A1U7NQ22_9FIRM</name>
<dbReference type="GO" id="GO:0005886">
    <property type="term" value="C:plasma membrane"/>
    <property type="evidence" value="ECO:0007669"/>
    <property type="project" value="TreeGrafter"/>
</dbReference>
<dbReference type="STRING" id="1862672.BO225_02485"/>
<gene>
    <name evidence="2" type="ORF">BO225_02485</name>
</gene>
<feature type="transmembrane region" description="Helical" evidence="1">
    <location>
        <begin position="65"/>
        <end position="87"/>
    </location>
</feature>
<dbReference type="Pfam" id="PF03729">
    <property type="entry name" value="DUF308"/>
    <property type="match status" value="2"/>
</dbReference>